<name>A0A6M3KXM1_9ZZZZ</name>
<proteinExistence type="predicted"/>
<organism evidence="1">
    <name type="scientific">viral metagenome</name>
    <dbReference type="NCBI Taxonomy" id="1070528"/>
    <lineage>
        <taxon>unclassified sequences</taxon>
        <taxon>metagenomes</taxon>
        <taxon>organismal metagenomes</taxon>
    </lineage>
</organism>
<gene>
    <name evidence="1" type="ORF">MM415B03093_0009</name>
</gene>
<accession>A0A6M3KXM1</accession>
<sequence length="49" mass="5637">MEMTKEARESAPPLRGNLDHMKRALSMLFEFVAAARPELGLKVEYKEDE</sequence>
<reference evidence="1" key="1">
    <citation type="submission" date="2020-03" db="EMBL/GenBank/DDBJ databases">
        <title>The deep terrestrial virosphere.</title>
        <authorList>
            <person name="Holmfeldt K."/>
            <person name="Nilsson E."/>
            <person name="Simone D."/>
            <person name="Lopez-Fernandez M."/>
            <person name="Wu X."/>
            <person name="de Brujin I."/>
            <person name="Lundin D."/>
            <person name="Andersson A."/>
            <person name="Bertilsson S."/>
            <person name="Dopson M."/>
        </authorList>
    </citation>
    <scope>NUCLEOTIDE SEQUENCE</scope>
    <source>
        <strain evidence="1">MM415B03093</strain>
    </source>
</reference>
<dbReference type="AlphaFoldDB" id="A0A6M3KXM1"/>
<protein>
    <submittedName>
        <fullName evidence="1">Uncharacterized protein</fullName>
    </submittedName>
</protein>
<evidence type="ECO:0000313" key="1">
    <source>
        <dbReference type="EMBL" id="QJA86927.1"/>
    </source>
</evidence>
<dbReference type="EMBL" id="MT142669">
    <property type="protein sequence ID" value="QJA86927.1"/>
    <property type="molecule type" value="Genomic_DNA"/>
</dbReference>